<feature type="domain" description="Reductase C-terminal" evidence="6">
    <location>
        <begin position="322"/>
        <end position="404"/>
    </location>
</feature>
<organism evidence="7 8">
    <name type="scientific">Calidifontibacter indicus</name>
    <dbReference type="NCBI Taxonomy" id="419650"/>
    <lineage>
        <taxon>Bacteria</taxon>
        <taxon>Bacillati</taxon>
        <taxon>Actinomycetota</taxon>
        <taxon>Actinomycetes</taxon>
        <taxon>Micrococcales</taxon>
        <taxon>Dermacoccaceae</taxon>
        <taxon>Calidifontibacter</taxon>
    </lineage>
</organism>
<sequence>MSTPQRIVVVGGGLAGAKTVEELRTQGYAGELTLVHREAHLPYERPPLSKDYLQGKAQFDDALVHPQSWYDEHDVHLVEGVATAIDLDAHEVQVEGGATLGYDRLVLATGSTPRRLPIDGADAEGVLTLRTKEDSDAIRATFGSDKRLVIVGGGWIGLEVAAAARAKGTAVTVLEAGELPLLAVLGPEIAQVFADLHTEQGVDLRTGAQVAAIEVEDGRATGVRMGDGSVIAADAVLLGVGAAPNVDLAQSAGLDVDNGVLVDASLRSSNPDVYVVGDIANHDHPVLGRRLRVEHWATALNQPSAVAASLVGGDKPYTELPYFYTDQYDLGMEYIGNAGKDAYDRVVVRGDLDSREFVSFWLDDQSRILAAMNVNVWDVVDQIKPLIADSTVVDADKLADPSVDYPQVARTDD</sequence>
<dbReference type="SUPFAM" id="SSF51905">
    <property type="entry name" value="FAD/NAD(P)-binding domain"/>
    <property type="match status" value="1"/>
</dbReference>
<dbReference type="RefSeq" id="WP_115923195.1">
    <property type="nucleotide sequence ID" value="NZ_QTUA01000001.1"/>
</dbReference>
<evidence type="ECO:0000313" key="8">
    <source>
        <dbReference type="Proteomes" id="UP000256253"/>
    </source>
</evidence>
<dbReference type="AlphaFoldDB" id="A0A3D9UZF9"/>
<dbReference type="PRINTS" id="PR00368">
    <property type="entry name" value="FADPNR"/>
</dbReference>
<evidence type="ECO:0000256" key="4">
    <source>
        <dbReference type="ARBA" id="ARBA00023002"/>
    </source>
</evidence>
<dbReference type="Gene3D" id="3.30.390.30">
    <property type="match status" value="1"/>
</dbReference>
<evidence type="ECO:0000256" key="2">
    <source>
        <dbReference type="ARBA" id="ARBA00022630"/>
    </source>
</evidence>
<keyword evidence="4" id="KW-0560">Oxidoreductase</keyword>
<comment type="cofactor">
    <cofactor evidence="1">
        <name>FAD</name>
        <dbReference type="ChEBI" id="CHEBI:57692"/>
    </cofactor>
</comment>
<dbReference type="EMBL" id="QTUA01000001">
    <property type="protein sequence ID" value="REF31344.1"/>
    <property type="molecule type" value="Genomic_DNA"/>
</dbReference>
<gene>
    <name evidence="7" type="ORF">DFJ65_2408</name>
</gene>
<name>A0A3D9UZF9_9MICO</name>
<protein>
    <submittedName>
        <fullName evidence="7">NAD/ferredoxin-dependent reductase-like protein</fullName>
    </submittedName>
</protein>
<dbReference type="GO" id="GO:0005737">
    <property type="term" value="C:cytoplasm"/>
    <property type="evidence" value="ECO:0007669"/>
    <property type="project" value="TreeGrafter"/>
</dbReference>
<feature type="domain" description="FAD/NAD(P)-binding" evidence="5">
    <location>
        <begin position="6"/>
        <end position="302"/>
    </location>
</feature>
<dbReference type="InterPro" id="IPR028202">
    <property type="entry name" value="Reductase_C"/>
</dbReference>
<dbReference type="InterPro" id="IPR016156">
    <property type="entry name" value="FAD/NAD-linked_Rdtase_dimer_sf"/>
</dbReference>
<evidence type="ECO:0000256" key="3">
    <source>
        <dbReference type="ARBA" id="ARBA00022827"/>
    </source>
</evidence>
<keyword evidence="8" id="KW-1185">Reference proteome</keyword>
<keyword evidence="3" id="KW-0274">FAD</keyword>
<dbReference type="PRINTS" id="PR00411">
    <property type="entry name" value="PNDRDTASEI"/>
</dbReference>
<keyword evidence="2" id="KW-0285">Flavoprotein</keyword>
<evidence type="ECO:0000256" key="1">
    <source>
        <dbReference type="ARBA" id="ARBA00001974"/>
    </source>
</evidence>
<dbReference type="Proteomes" id="UP000256253">
    <property type="component" value="Unassembled WGS sequence"/>
</dbReference>
<accession>A0A3D9UZF9</accession>
<dbReference type="Pfam" id="PF14759">
    <property type="entry name" value="Reductase_C"/>
    <property type="match status" value="1"/>
</dbReference>
<evidence type="ECO:0000259" key="6">
    <source>
        <dbReference type="Pfam" id="PF14759"/>
    </source>
</evidence>
<dbReference type="InterPro" id="IPR036188">
    <property type="entry name" value="FAD/NAD-bd_sf"/>
</dbReference>
<dbReference type="PANTHER" id="PTHR43557:SF2">
    <property type="entry name" value="RIESKE DOMAIN-CONTAINING PROTEIN-RELATED"/>
    <property type="match status" value="1"/>
</dbReference>
<dbReference type="PANTHER" id="PTHR43557">
    <property type="entry name" value="APOPTOSIS-INDUCING FACTOR 1"/>
    <property type="match status" value="1"/>
</dbReference>
<dbReference type="SUPFAM" id="SSF55424">
    <property type="entry name" value="FAD/NAD-linked reductases, dimerisation (C-terminal) domain"/>
    <property type="match status" value="1"/>
</dbReference>
<reference evidence="7 8" key="1">
    <citation type="submission" date="2018-08" db="EMBL/GenBank/DDBJ databases">
        <title>Sequencing the genomes of 1000 actinobacteria strains.</title>
        <authorList>
            <person name="Klenk H.-P."/>
        </authorList>
    </citation>
    <scope>NUCLEOTIDE SEQUENCE [LARGE SCALE GENOMIC DNA]</scope>
    <source>
        <strain evidence="7 8">DSM 22967</strain>
    </source>
</reference>
<dbReference type="OrthoDB" id="1145at2"/>
<evidence type="ECO:0000259" key="5">
    <source>
        <dbReference type="Pfam" id="PF07992"/>
    </source>
</evidence>
<dbReference type="InterPro" id="IPR050446">
    <property type="entry name" value="FAD-oxidoreductase/Apoptosis"/>
</dbReference>
<dbReference type="Pfam" id="PF07992">
    <property type="entry name" value="Pyr_redox_2"/>
    <property type="match status" value="1"/>
</dbReference>
<evidence type="ECO:0000313" key="7">
    <source>
        <dbReference type="EMBL" id="REF31344.1"/>
    </source>
</evidence>
<proteinExistence type="predicted"/>
<comment type="caution">
    <text evidence="7">The sequence shown here is derived from an EMBL/GenBank/DDBJ whole genome shotgun (WGS) entry which is preliminary data.</text>
</comment>
<dbReference type="InterPro" id="IPR023753">
    <property type="entry name" value="FAD/NAD-binding_dom"/>
</dbReference>
<dbReference type="Gene3D" id="3.50.50.60">
    <property type="entry name" value="FAD/NAD(P)-binding domain"/>
    <property type="match status" value="2"/>
</dbReference>
<dbReference type="GO" id="GO:0016651">
    <property type="term" value="F:oxidoreductase activity, acting on NAD(P)H"/>
    <property type="evidence" value="ECO:0007669"/>
    <property type="project" value="TreeGrafter"/>
</dbReference>